<dbReference type="EMBL" id="NITY01000003">
    <property type="protein sequence ID" value="PHM45034.1"/>
    <property type="molecule type" value="Genomic_DNA"/>
</dbReference>
<dbReference type="AlphaFoldDB" id="A0A1I3KFN9"/>
<sequence length="252" mass="29291">MTSGLFDICDYYQINYHYYKLNCFYLMVNTALICKSRREMMGKPFREFYQQMSHYGDRPDLVNHSNYAPLRSRTTFVANAPNPFSLGYFIDHSDGKANVLVLISSEESHDLLNPHITPWMLYSSVREIILQEGFWITYKSVPEPNRMDIRNKLDAVFVAVPNIAATTTNAFIALAGTSTTSFIHDYLHQYLQYLADRLTLPVYAPRGEIRNRFHSTSRGTSCFCVRDYQQNQLEKFYPRGAEPPEDADPFWI</sequence>
<evidence type="ECO:0000313" key="3">
    <source>
        <dbReference type="Proteomes" id="UP000198919"/>
    </source>
</evidence>
<organism evidence="2 3">
    <name type="scientific">Xenorhabdus mauleonii</name>
    <dbReference type="NCBI Taxonomy" id="351675"/>
    <lineage>
        <taxon>Bacteria</taxon>
        <taxon>Pseudomonadati</taxon>
        <taxon>Pseudomonadota</taxon>
        <taxon>Gammaproteobacteria</taxon>
        <taxon>Enterobacterales</taxon>
        <taxon>Morganellaceae</taxon>
        <taxon>Xenorhabdus</taxon>
    </lineage>
</organism>
<gene>
    <name evidence="2" type="ORF">SAMN05421680_10368</name>
    <name evidence="1" type="ORF">Xmau_01239</name>
</gene>
<dbReference type="Proteomes" id="UP000198919">
    <property type="component" value="Unassembled WGS sequence"/>
</dbReference>
<dbReference type="EMBL" id="FORG01000003">
    <property type="protein sequence ID" value="SFI71214.1"/>
    <property type="molecule type" value="Genomic_DNA"/>
</dbReference>
<name>A0A1I3KFN9_9GAMM</name>
<reference evidence="1 4" key="3">
    <citation type="journal article" date="2017" name="Nat. Microbiol.">
        <title>Natural product diversity associated with the nematode symbionts Photorhabdus and Xenorhabdus.</title>
        <authorList>
            <person name="Tobias N.J."/>
            <person name="Wolff H."/>
            <person name="Djahanschiri B."/>
            <person name="Grundmann F."/>
            <person name="Kronenwerth M."/>
            <person name="Shi Y.M."/>
            <person name="Simonyi S."/>
            <person name="Grun P."/>
            <person name="Shapiro-Ilan D."/>
            <person name="Pidot S.J."/>
            <person name="Stinear T.P."/>
            <person name="Ebersberger I."/>
            <person name="Bode H.B."/>
        </authorList>
    </citation>
    <scope>NUCLEOTIDE SEQUENCE [LARGE SCALE GENOMIC DNA]</scope>
    <source>
        <strain evidence="1 4">DSM 17908</strain>
    </source>
</reference>
<evidence type="ECO:0000313" key="1">
    <source>
        <dbReference type="EMBL" id="PHM45034.1"/>
    </source>
</evidence>
<reference evidence="3" key="1">
    <citation type="submission" date="2016-10" db="EMBL/GenBank/DDBJ databases">
        <authorList>
            <person name="Varghese N."/>
            <person name="Submissions S."/>
        </authorList>
    </citation>
    <scope>NUCLEOTIDE SEQUENCE [LARGE SCALE GENOMIC DNA]</scope>
    <source>
        <strain evidence="3">DSM 17908</strain>
    </source>
</reference>
<evidence type="ECO:0000313" key="2">
    <source>
        <dbReference type="EMBL" id="SFI71214.1"/>
    </source>
</evidence>
<protein>
    <submittedName>
        <fullName evidence="2">Uncharacterized protein</fullName>
    </submittedName>
</protein>
<keyword evidence="4" id="KW-1185">Reference proteome</keyword>
<dbReference type="Proteomes" id="UP000224607">
    <property type="component" value="Unassembled WGS sequence"/>
</dbReference>
<dbReference type="RefSeq" id="WP_139216927.1">
    <property type="nucleotide sequence ID" value="NZ_CAWNQB010000023.1"/>
</dbReference>
<proteinExistence type="predicted"/>
<evidence type="ECO:0000313" key="4">
    <source>
        <dbReference type="Proteomes" id="UP000224607"/>
    </source>
</evidence>
<reference evidence="2" key="2">
    <citation type="submission" date="2016-10" db="EMBL/GenBank/DDBJ databases">
        <authorList>
            <person name="de Groot N.N."/>
        </authorList>
    </citation>
    <scope>NUCLEOTIDE SEQUENCE [LARGE SCALE GENOMIC DNA]</scope>
    <source>
        <strain evidence="2">DSM 17908</strain>
    </source>
</reference>
<accession>A0A1I3KFN9</accession>